<feature type="domain" description="Cytochrome c" evidence="6">
    <location>
        <begin position="90"/>
        <end position="180"/>
    </location>
</feature>
<evidence type="ECO:0000256" key="2">
    <source>
        <dbReference type="ARBA" id="ARBA00022723"/>
    </source>
</evidence>
<protein>
    <submittedName>
        <fullName evidence="7">Cytochrome c</fullName>
    </submittedName>
</protein>
<gene>
    <name evidence="7" type="ORF">K3721_14175</name>
</gene>
<organism evidence="7 8">
    <name type="scientific">Leisingera caerulea</name>
    <name type="common">Phaeobacter caeruleus</name>
    <dbReference type="NCBI Taxonomy" id="506591"/>
    <lineage>
        <taxon>Bacteria</taxon>
        <taxon>Pseudomonadati</taxon>
        <taxon>Pseudomonadota</taxon>
        <taxon>Alphaproteobacteria</taxon>
        <taxon>Rhodobacterales</taxon>
        <taxon>Roseobacteraceae</taxon>
        <taxon>Leisingera</taxon>
    </lineage>
</organism>
<dbReference type="PROSITE" id="PS51007">
    <property type="entry name" value="CYTC"/>
    <property type="match status" value="1"/>
</dbReference>
<dbReference type="RefSeq" id="WP_082023082.1">
    <property type="nucleotide sequence ID" value="NZ_CP081070.1"/>
</dbReference>
<dbReference type="GO" id="GO:0009055">
    <property type="term" value="F:electron transfer activity"/>
    <property type="evidence" value="ECO:0007669"/>
    <property type="project" value="InterPro"/>
</dbReference>
<dbReference type="GO" id="GO:0046872">
    <property type="term" value="F:metal ion binding"/>
    <property type="evidence" value="ECO:0007669"/>
    <property type="project" value="UniProtKB-KW"/>
</dbReference>
<dbReference type="SUPFAM" id="SSF46626">
    <property type="entry name" value="Cytochrome c"/>
    <property type="match status" value="1"/>
</dbReference>
<dbReference type="EMBL" id="CP081070">
    <property type="protein sequence ID" value="UWQ53143.1"/>
    <property type="molecule type" value="Genomic_DNA"/>
</dbReference>
<keyword evidence="3 4" id="KW-0408">Iron</keyword>
<keyword evidence="2 4" id="KW-0479">Metal-binding</keyword>
<evidence type="ECO:0000313" key="8">
    <source>
        <dbReference type="Proteomes" id="UP001058713"/>
    </source>
</evidence>
<dbReference type="Gene3D" id="1.10.760.10">
    <property type="entry name" value="Cytochrome c-like domain"/>
    <property type="match status" value="1"/>
</dbReference>
<accession>A0A9Q9HDJ6</accession>
<dbReference type="KEGG" id="lcae:K3721_14175"/>
<dbReference type="Proteomes" id="UP001058713">
    <property type="component" value="Chromosome"/>
</dbReference>
<keyword evidence="1 4" id="KW-0349">Heme</keyword>
<reference evidence="7" key="1">
    <citation type="submission" date="2021-08" db="EMBL/GenBank/DDBJ databases">
        <authorList>
            <person name="Nwanade C."/>
            <person name="Wang M."/>
            <person name="Masoudi A."/>
            <person name="Yu Z."/>
            <person name="Liu J."/>
        </authorList>
    </citation>
    <scope>NUCLEOTIDE SEQUENCE</scope>
    <source>
        <strain evidence="7">S122</strain>
    </source>
</reference>
<feature type="chain" id="PRO_5040446889" evidence="5">
    <location>
        <begin position="25"/>
        <end position="181"/>
    </location>
</feature>
<sequence>MTRRGLRILALGVLSIAIAGVAGAQQQAGDWWGHGPMGPGHMRSERMPGWGHGNMGPGQQQRMQRHWTYMNEGVPSAYRGARSTIRATPGNLTEGQALYTENCARCHGAKGLGDGKAGRSLVPSPALLRWLIQMPMSGDEYLLWAISEGGERFGTDMPAFKQTLSEEDIWKIIAYMRSGFP</sequence>
<dbReference type="InterPro" id="IPR009056">
    <property type="entry name" value="Cyt_c-like_dom"/>
</dbReference>
<dbReference type="GO" id="GO:0020037">
    <property type="term" value="F:heme binding"/>
    <property type="evidence" value="ECO:0007669"/>
    <property type="project" value="InterPro"/>
</dbReference>
<dbReference type="InterPro" id="IPR036909">
    <property type="entry name" value="Cyt_c-like_dom_sf"/>
</dbReference>
<evidence type="ECO:0000256" key="4">
    <source>
        <dbReference type="PROSITE-ProRule" id="PRU00433"/>
    </source>
</evidence>
<name>A0A9Q9HDJ6_LEICA</name>
<dbReference type="Pfam" id="PF13442">
    <property type="entry name" value="Cytochrome_CBB3"/>
    <property type="match status" value="1"/>
</dbReference>
<evidence type="ECO:0000313" key="7">
    <source>
        <dbReference type="EMBL" id="UWQ53143.1"/>
    </source>
</evidence>
<evidence type="ECO:0000259" key="6">
    <source>
        <dbReference type="PROSITE" id="PS51007"/>
    </source>
</evidence>
<dbReference type="AlphaFoldDB" id="A0A9Q9HDJ6"/>
<evidence type="ECO:0000256" key="5">
    <source>
        <dbReference type="SAM" id="SignalP"/>
    </source>
</evidence>
<evidence type="ECO:0000256" key="1">
    <source>
        <dbReference type="ARBA" id="ARBA00022617"/>
    </source>
</evidence>
<feature type="signal peptide" evidence="5">
    <location>
        <begin position="1"/>
        <end position="24"/>
    </location>
</feature>
<keyword evidence="5" id="KW-0732">Signal</keyword>
<evidence type="ECO:0000256" key="3">
    <source>
        <dbReference type="ARBA" id="ARBA00023004"/>
    </source>
</evidence>
<dbReference type="PANTHER" id="PTHR35008:SF4">
    <property type="entry name" value="BLL4482 PROTEIN"/>
    <property type="match status" value="1"/>
</dbReference>
<dbReference type="PANTHER" id="PTHR35008">
    <property type="entry name" value="BLL4482 PROTEIN-RELATED"/>
    <property type="match status" value="1"/>
</dbReference>
<proteinExistence type="predicted"/>
<dbReference type="InterPro" id="IPR051459">
    <property type="entry name" value="Cytochrome_c-type_DH"/>
</dbReference>